<feature type="region of interest" description="Disordered" evidence="1">
    <location>
        <begin position="63"/>
        <end position="87"/>
    </location>
</feature>
<dbReference type="RefSeq" id="WP_100758908.1">
    <property type="nucleotide sequence ID" value="NZ_NPDT01000003.1"/>
</dbReference>
<dbReference type="Proteomes" id="UP000231912">
    <property type="component" value="Unassembled WGS sequence"/>
</dbReference>
<gene>
    <name evidence="2" type="ORF">CH371_10950</name>
</gene>
<feature type="compositionally biased region" description="Low complexity" evidence="1">
    <location>
        <begin position="70"/>
        <end position="87"/>
    </location>
</feature>
<dbReference type="NCBIfam" id="NF047523">
    <property type="entry name" value="LIC_20245_fam"/>
    <property type="match status" value="1"/>
</dbReference>
<evidence type="ECO:0000313" key="3">
    <source>
        <dbReference type="Proteomes" id="UP000231912"/>
    </source>
</evidence>
<evidence type="ECO:0000313" key="2">
    <source>
        <dbReference type="EMBL" id="PJZ66028.1"/>
    </source>
</evidence>
<dbReference type="AlphaFoldDB" id="A0A2M9ZC97"/>
<reference evidence="2 3" key="1">
    <citation type="submission" date="2017-07" db="EMBL/GenBank/DDBJ databases">
        <title>Leptospira spp. isolated from tropical soils.</title>
        <authorList>
            <person name="Thibeaux R."/>
            <person name="Iraola G."/>
            <person name="Ferres I."/>
            <person name="Bierque E."/>
            <person name="Girault D."/>
            <person name="Soupe-Gilbert M.-E."/>
            <person name="Picardeau M."/>
            <person name="Goarant C."/>
        </authorList>
    </citation>
    <scope>NUCLEOTIDE SEQUENCE [LARGE SCALE GENOMIC DNA]</scope>
    <source>
        <strain evidence="2 3">FH2-C-A2</strain>
    </source>
</reference>
<organism evidence="2 3">
    <name type="scientific">Leptospira wolffii</name>
    <dbReference type="NCBI Taxonomy" id="409998"/>
    <lineage>
        <taxon>Bacteria</taxon>
        <taxon>Pseudomonadati</taxon>
        <taxon>Spirochaetota</taxon>
        <taxon>Spirochaetia</taxon>
        <taxon>Leptospirales</taxon>
        <taxon>Leptospiraceae</taxon>
        <taxon>Leptospira</taxon>
    </lineage>
</organism>
<sequence length="222" mass="25853">MNRKRLTLLLIFIFLCAFALYLLFGSSEDKESSKFQGGLSQETLLRKENSVFEGGTGFLDFSASAEEESANSSQTPESPSSSKPKSYWESLSEEDKAKLYEKMYEKYKPLLEKFPNNSLIPKKLSEEEQAKKKEAEDRYYRIQRDILERKDVPKEEMGFYLDTKLKRSDDMTEILKYGLETYKKASESQTLSPEFERLIRERLESIEKSREEVLTARKALNP</sequence>
<accession>A0A2M9ZC97</accession>
<protein>
    <submittedName>
        <fullName evidence="2">Uncharacterized protein</fullName>
    </submittedName>
</protein>
<dbReference type="EMBL" id="NPDT01000003">
    <property type="protein sequence ID" value="PJZ66028.1"/>
    <property type="molecule type" value="Genomic_DNA"/>
</dbReference>
<name>A0A2M9ZC97_9LEPT</name>
<dbReference type="NCBIfam" id="NF047552">
    <property type="entry name" value="LIC_20245_11074_fam"/>
    <property type="match status" value="1"/>
</dbReference>
<evidence type="ECO:0000256" key="1">
    <source>
        <dbReference type="SAM" id="MobiDB-lite"/>
    </source>
</evidence>
<comment type="caution">
    <text evidence="2">The sequence shown here is derived from an EMBL/GenBank/DDBJ whole genome shotgun (WGS) entry which is preliminary data.</text>
</comment>
<proteinExistence type="predicted"/>